<sequence length="133" mass="15268">MRDIQMVLERWGAWSRHRYEMGYSPIAAGFKGLLPESASAASCTDSDAIIVDACVGRLKQKRPEEHALIEDHYIRNMSKRSIAKRDRCDEKLIRIKFQLAEGFVEGCLSMLDVSLEMDEYTQKKIIQVSEENN</sequence>
<reference evidence="1" key="1">
    <citation type="submission" date="2021-01" db="EMBL/GenBank/DDBJ databases">
        <title>Draft genome of Pantoea agglomerans Eh 335.</title>
        <authorList>
            <person name="Emsley S.A."/>
            <person name="Oline D.K."/>
            <person name="Saw J.H."/>
            <person name="Ushijima B."/>
            <person name="Videau P."/>
            <person name="Koyack M.J."/>
        </authorList>
    </citation>
    <scope>NUCLEOTIDE SEQUENCE</scope>
    <source>
        <strain evidence="1">Eh 335</strain>
    </source>
</reference>
<dbReference type="Proteomes" id="UP000633731">
    <property type="component" value="Unassembled WGS sequence"/>
</dbReference>
<proteinExistence type="predicted"/>
<accession>A0ACC5RH10</accession>
<evidence type="ECO:0000313" key="1">
    <source>
        <dbReference type="EMBL" id="MBK4723924.1"/>
    </source>
</evidence>
<keyword evidence="2" id="KW-1185">Reference proteome</keyword>
<dbReference type="EMBL" id="JAEOXF010000001">
    <property type="protein sequence ID" value="MBK4723924.1"/>
    <property type="molecule type" value="Genomic_DNA"/>
</dbReference>
<evidence type="ECO:0000313" key="2">
    <source>
        <dbReference type="Proteomes" id="UP000633731"/>
    </source>
</evidence>
<comment type="caution">
    <text evidence="1">The sequence shown here is derived from an EMBL/GenBank/DDBJ whole genome shotgun (WGS) entry which is preliminary data.</text>
</comment>
<protein>
    <submittedName>
        <fullName evidence="1">Antitermination protein Q</fullName>
    </submittedName>
</protein>
<gene>
    <name evidence="1" type="ORF">JJL49_01575</name>
</gene>
<name>A0ACC5RH10_ENTAG</name>
<organism evidence="1 2">
    <name type="scientific">Enterobacter agglomerans</name>
    <name type="common">Erwinia herbicola</name>
    <name type="synonym">Pantoea agglomerans</name>
    <dbReference type="NCBI Taxonomy" id="549"/>
    <lineage>
        <taxon>Bacteria</taxon>
        <taxon>Pseudomonadati</taxon>
        <taxon>Pseudomonadota</taxon>
        <taxon>Gammaproteobacteria</taxon>
        <taxon>Enterobacterales</taxon>
        <taxon>Erwiniaceae</taxon>
        <taxon>Pantoea</taxon>
        <taxon>Pantoea agglomerans group</taxon>
    </lineage>
</organism>